<evidence type="ECO:0000256" key="1">
    <source>
        <dbReference type="SAM" id="MobiDB-lite"/>
    </source>
</evidence>
<feature type="region of interest" description="Disordered" evidence="1">
    <location>
        <begin position="1"/>
        <end position="24"/>
    </location>
</feature>
<feature type="compositionally biased region" description="Low complexity" evidence="1">
    <location>
        <begin position="1"/>
        <end position="19"/>
    </location>
</feature>
<evidence type="ECO:0000313" key="4">
    <source>
        <dbReference type="Proteomes" id="UP000184444"/>
    </source>
</evidence>
<proteinExistence type="predicted"/>
<dbReference type="Pfam" id="PF09339">
    <property type="entry name" value="HTH_IclR"/>
    <property type="match status" value="1"/>
</dbReference>
<dbReference type="SUPFAM" id="SSF46785">
    <property type="entry name" value="Winged helix' DNA-binding domain"/>
    <property type="match status" value="1"/>
</dbReference>
<dbReference type="InterPro" id="IPR036388">
    <property type="entry name" value="WH-like_DNA-bd_sf"/>
</dbReference>
<gene>
    <name evidence="3" type="ORF">SAMN05444389_10395</name>
</gene>
<dbReference type="AlphaFoldDB" id="A0A1M7FJQ4"/>
<evidence type="ECO:0000259" key="2">
    <source>
        <dbReference type="Pfam" id="PF09339"/>
    </source>
</evidence>
<dbReference type="EMBL" id="FRCK01000003">
    <property type="protein sequence ID" value="SHM04342.1"/>
    <property type="molecule type" value="Genomic_DNA"/>
</dbReference>
<evidence type="ECO:0000313" key="3">
    <source>
        <dbReference type="EMBL" id="SHM04342.1"/>
    </source>
</evidence>
<dbReference type="InterPro" id="IPR036390">
    <property type="entry name" value="WH_DNA-bd_sf"/>
</dbReference>
<organism evidence="3 4">
    <name type="scientific">Paracoccus solventivorans</name>
    <dbReference type="NCBI Taxonomy" id="53463"/>
    <lineage>
        <taxon>Bacteria</taxon>
        <taxon>Pseudomonadati</taxon>
        <taxon>Pseudomonadota</taxon>
        <taxon>Alphaproteobacteria</taxon>
        <taxon>Rhodobacterales</taxon>
        <taxon>Paracoccaceae</taxon>
        <taxon>Paracoccus</taxon>
    </lineage>
</organism>
<dbReference type="Gene3D" id="1.10.10.10">
    <property type="entry name" value="Winged helix-like DNA-binding domain superfamily/Winged helix DNA-binding domain"/>
    <property type="match status" value="1"/>
</dbReference>
<dbReference type="OrthoDB" id="5600162at2"/>
<accession>A0A1M7FJQ4</accession>
<dbReference type="GO" id="GO:0006355">
    <property type="term" value="P:regulation of DNA-templated transcription"/>
    <property type="evidence" value="ECO:0007669"/>
    <property type="project" value="InterPro"/>
</dbReference>
<protein>
    <recommendedName>
        <fullName evidence="2">HTH iclR-type domain-containing protein</fullName>
    </recommendedName>
</protein>
<name>A0A1M7FJQ4_9RHOB</name>
<sequence length="177" mass="19389">MSSSAWAAAPAPGHDTAPPRISPPRSAEVERALRQNYPRFQYCFVDFLAEQLADMSRSFQGDLQMVVLLATVGQVSLSAAIAAEAGGRSPAELAPERRGMTTNRLADCTGIPRETARRKLIAMEKMGWLTREDNFWYLTTSGEDTVARQALAALDDRALSRTARLYSSLSRLIDPAT</sequence>
<reference evidence="4" key="1">
    <citation type="submission" date="2016-11" db="EMBL/GenBank/DDBJ databases">
        <authorList>
            <person name="Varghese N."/>
            <person name="Submissions S."/>
        </authorList>
    </citation>
    <scope>NUCLEOTIDE SEQUENCE [LARGE SCALE GENOMIC DNA]</scope>
    <source>
        <strain evidence="4">DSM 6637</strain>
    </source>
</reference>
<dbReference type="InterPro" id="IPR005471">
    <property type="entry name" value="Tscrpt_reg_IclR_N"/>
</dbReference>
<feature type="domain" description="HTH iclR-type" evidence="2">
    <location>
        <begin position="93"/>
        <end position="132"/>
    </location>
</feature>
<dbReference type="Proteomes" id="UP000184444">
    <property type="component" value="Unassembled WGS sequence"/>
</dbReference>
<dbReference type="GO" id="GO:0003677">
    <property type="term" value="F:DNA binding"/>
    <property type="evidence" value="ECO:0007669"/>
    <property type="project" value="InterPro"/>
</dbReference>
<keyword evidence="4" id="KW-1185">Reference proteome</keyword>
<dbReference type="RefSeq" id="WP_143159644.1">
    <property type="nucleotide sequence ID" value="NZ_FRCK01000003.1"/>
</dbReference>